<dbReference type="EMBL" id="ACVC01000151">
    <property type="protein sequence ID" value="EFO63014.1"/>
    <property type="molecule type" value="Genomic_DNA"/>
</dbReference>
<dbReference type="Proteomes" id="UP000008974">
    <property type="component" value="Unassembled WGS sequence"/>
</dbReference>
<dbReference type="OrthoDB" id="10251164at2759"/>
<accession>E1F3F6</accession>
<name>E1F3F6_GIAIA</name>
<dbReference type="OMA" id="QGESIYF"/>
<sequence>MVPAPFSDQGHCFEWFLEEGARELEALQKCMSPVQNAILVQHTSPISDSSAGSVTVELGGSKGACSITLQLVEEGNPSIVITADCGPLAAHKALGRQIQEILSKVSLRFEEPSVERGWLLQYSVSLSLIASGPSNIPALATAFSECFKAATRPADLYANQSPRIPILDPSVEPLLAARFIYVSSKSGVIQIRNPTATQSRISMGHMDVVMQGESIYFLDAYNVPVDMMKSFFQLLRQSV</sequence>
<organism evidence="1 2">
    <name type="scientific">Giardia intestinalis (strain P15)</name>
    <name type="common">Giardia lamblia</name>
    <dbReference type="NCBI Taxonomy" id="658858"/>
    <lineage>
        <taxon>Eukaryota</taxon>
        <taxon>Metamonada</taxon>
        <taxon>Diplomonadida</taxon>
        <taxon>Hexamitidae</taxon>
        <taxon>Giardiinae</taxon>
        <taxon>Giardia</taxon>
    </lineage>
</organism>
<proteinExistence type="predicted"/>
<dbReference type="AlphaFoldDB" id="E1F3F6"/>
<evidence type="ECO:0000313" key="1">
    <source>
        <dbReference type="EMBL" id="EFO63014.1"/>
    </source>
</evidence>
<gene>
    <name evidence="1" type="ORF">GLP15_2764</name>
</gene>
<dbReference type="VEuPathDB" id="GiardiaDB:GLP15_2764"/>
<protein>
    <submittedName>
        <fullName evidence="1">Uncharacterized protein</fullName>
    </submittedName>
</protein>
<comment type="caution">
    <text evidence="1">The sequence shown here is derived from an EMBL/GenBank/DDBJ whole genome shotgun (WGS) entry which is preliminary data.</text>
</comment>
<reference evidence="1 2" key="1">
    <citation type="journal article" date="2010" name="BMC Genomics">
        <title>Genome analysis and comparative genomics of a Giardia intestinalis assemblage E isolate.</title>
        <authorList>
            <person name="Jerlstrom-Hultqvist J."/>
            <person name="Franzen O."/>
            <person name="Ankarklev J."/>
            <person name="Xu F."/>
            <person name="Nohynkova E."/>
            <person name="Andersson J.O."/>
            <person name="Svard S.G."/>
            <person name="Andersson B."/>
        </authorList>
    </citation>
    <scope>NUCLEOTIDE SEQUENCE [LARGE SCALE GENOMIC DNA]</scope>
    <source>
        <strain evidence="1 2">P15</strain>
    </source>
</reference>
<evidence type="ECO:0000313" key="2">
    <source>
        <dbReference type="Proteomes" id="UP000008974"/>
    </source>
</evidence>